<name>A0A7H0LM16_9SPHN</name>
<protein>
    <submittedName>
        <fullName evidence="3">Serine hydrolase</fullName>
    </submittedName>
</protein>
<feature type="domain" description="Beta-lactamase-related" evidence="2">
    <location>
        <begin position="56"/>
        <end position="356"/>
    </location>
</feature>
<sequence>MRPMRFVTVAALSCLPASVAWGSAPQYAARSAVATPQDRPAIDLDADFASIAPTGPGCAVGVAVAGAAPVTRAYGLADLEHPVPLGADSVFETGSLAKQFTAAAMLLLVQDDKLALEDDIRRYLPELPDYGTPITIRHLLTHTSGLREQWSLLALTGNGPGTQVHTLSVILDMASRQKGLNFTPGAEFLYTNTNYALAAIIIERVSGMSLQRFTEQRMFRPLGMNHSRWREDFRTIVPGRAMAYASAGDGFIANMPFTNVYGNGGLLTTIGDLLRWNAFLDNPSGLAGGEALAAALQTPGKLRDGTSLEYALGLEVTRANGLRLVAHSGSTAGYKTWLGRYPEKGISVAVMCNNGGVDPVSLGERVAGQALRASGYVESRPASPASPPAASPIAAGTDLTPYQGLFRNPVTGALVETKVVNHQLTLQQGPTEILAQTGEERFQRADGGSVQFSRKGAKAIALTLGTDASRQRYVAVAPAGTGSAALNAYVGTYYCAELDRRISVVRKGDTLVMRQPFAVEWPLMPRFADGFTTRLRGTASLVFTRTPTGQIDGFSAWLNGARNIRFVRQP</sequence>
<dbReference type="PANTHER" id="PTHR46825">
    <property type="entry name" value="D-ALANYL-D-ALANINE-CARBOXYPEPTIDASE/ENDOPEPTIDASE AMPH"/>
    <property type="match status" value="1"/>
</dbReference>
<dbReference type="Pfam" id="PF00144">
    <property type="entry name" value="Beta-lactamase"/>
    <property type="match status" value="1"/>
</dbReference>
<accession>A0A7H0LM16</accession>
<dbReference type="AlphaFoldDB" id="A0A7H0LM16"/>
<evidence type="ECO:0000256" key="1">
    <source>
        <dbReference type="SAM" id="SignalP"/>
    </source>
</evidence>
<dbReference type="InterPro" id="IPR012338">
    <property type="entry name" value="Beta-lactam/transpept-like"/>
</dbReference>
<dbReference type="InterPro" id="IPR001466">
    <property type="entry name" value="Beta-lactam-related"/>
</dbReference>
<organism evidence="3 4">
    <name type="scientific">Sphingomonas alpina</name>
    <dbReference type="NCBI Taxonomy" id="653931"/>
    <lineage>
        <taxon>Bacteria</taxon>
        <taxon>Pseudomonadati</taxon>
        <taxon>Pseudomonadota</taxon>
        <taxon>Alphaproteobacteria</taxon>
        <taxon>Sphingomonadales</taxon>
        <taxon>Sphingomonadaceae</taxon>
        <taxon>Sphingomonas</taxon>
    </lineage>
</organism>
<proteinExistence type="predicted"/>
<dbReference type="RefSeq" id="WP_187763009.1">
    <property type="nucleotide sequence ID" value="NZ_CP061038.1"/>
</dbReference>
<keyword evidence="3" id="KW-0378">Hydrolase</keyword>
<evidence type="ECO:0000259" key="2">
    <source>
        <dbReference type="Pfam" id="PF00144"/>
    </source>
</evidence>
<dbReference type="EMBL" id="CP061038">
    <property type="protein sequence ID" value="QNQ10719.1"/>
    <property type="molecule type" value="Genomic_DNA"/>
</dbReference>
<gene>
    <name evidence="3" type="ORF">H3Z74_05855</name>
</gene>
<feature type="signal peptide" evidence="1">
    <location>
        <begin position="1"/>
        <end position="22"/>
    </location>
</feature>
<evidence type="ECO:0000313" key="4">
    <source>
        <dbReference type="Proteomes" id="UP000516148"/>
    </source>
</evidence>
<dbReference type="KEGG" id="spap:H3Z74_05855"/>
<evidence type="ECO:0000313" key="3">
    <source>
        <dbReference type="EMBL" id="QNQ10719.1"/>
    </source>
</evidence>
<dbReference type="SUPFAM" id="SSF56601">
    <property type="entry name" value="beta-lactamase/transpeptidase-like"/>
    <property type="match status" value="1"/>
</dbReference>
<dbReference type="InterPro" id="IPR050491">
    <property type="entry name" value="AmpC-like"/>
</dbReference>
<feature type="chain" id="PRO_5028805849" evidence="1">
    <location>
        <begin position="23"/>
        <end position="570"/>
    </location>
</feature>
<dbReference type="Gene3D" id="3.40.710.10">
    <property type="entry name" value="DD-peptidase/beta-lactamase superfamily"/>
    <property type="match status" value="1"/>
</dbReference>
<keyword evidence="4" id="KW-1185">Reference proteome</keyword>
<reference evidence="3 4" key="1">
    <citation type="submission" date="2020-09" db="EMBL/GenBank/DDBJ databases">
        <title>Sphingomonas sp., a new species isolated from pork steak.</title>
        <authorList>
            <person name="Heidler von Heilborn D."/>
        </authorList>
    </citation>
    <scope>NUCLEOTIDE SEQUENCE [LARGE SCALE GENOMIC DNA]</scope>
    <source>
        <strain evidence="4">S8-3T</strain>
    </source>
</reference>
<dbReference type="PANTHER" id="PTHR46825:SF9">
    <property type="entry name" value="BETA-LACTAMASE-RELATED DOMAIN-CONTAINING PROTEIN"/>
    <property type="match status" value="1"/>
</dbReference>
<dbReference type="GO" id="GO:0016787">
    <property type="term" value="F:hydrolase activity"/>
    <property type="evidence" value="ECO:0007669"/>
    <property type="project" value="UniProtKB-KW"/>
</dbReference>
<keyword evidence="1" id="KW-0732">Signal</keyword>
<dbReference type="Proteomes" id="UP000516148">
    <property type="component" value="Chromosome"/>
</dbReference>